<feature type="signal peptide" evidence="3">
    <location>
        <begin position="1"/>
        <end position="31"/>
    </location>
</feature>
<evidence type="ECO:0000313" key="4">
    <source>
        <dbReference type="EMBL" id="CAG8658119.1"/>
    </source>
</evidence>
<gene>
    <name evidence="4" type="ORF">FCALED_LOCUS11410</name>
</gene>
<keyword evidence="2" id="KW-0472">Membrane</keyword>
<feature type="region of interest" description="Disordered" evidence="1">
    <location>
        <begin position="221"/>
        <end position="353"/>
    </location>
</feature>
<feature type="chain" id="PRO_5040492064" evidence="3">
    <location>
        <begin position="32"/>
        <end position="410"/>
    </location>
</feature>
<reference evidence="4" key="1">
    <citation type="submission" date="2021-06" db="EMBL/GenBank/DDBJ databases">
        <authorList>
            <person name="Kallberg Y."/>
            <person name="Tangrot J."/>
            <person name="Rosling A."/>
        </authorList>
    </citation>
    <scope>NUCLEOTIDE SEQUENCE</scope>
    <source>
        <strain evidence="4">UK204</strain>
    </source>
</reference>
<evidence type="ECO:0000313" key="5">
    <source>
        <dbReference type="Proteomes" id="UP000789570"/>
    </source>
</evidence>
<keyword evidence="2" id="KW-1133">Transmembrane helix</keyword>
<evidence type="ECO:0000256" key="1">
    <source>
        <dbReference type="SAM" id="MobiDB-lite"/>
    </source>
</evidence>
<protein>
    <submittedName>
        <fullName evidence="4">2123_t:CDS:1</fullName>
    </submittedName>
</protein>
<organism evidence="4 5">
    <name type="scientific">Funneliformis caledonium</name>
    <dbReference type="NCBI Taxonomy" id="1117310"/>
    <lineage>
        <taxon>Eukaryota</taxon>
        <taxon>Fungi</taxon>
        <taxon>Fungi incertae sedis</taxon>
        <taxon>Mucoromycota</taxon>
        <taxon>Glomeromycotina</taxon>
        <taxon>Glomeromycetes</taxon>
        <taxon>Glomerales</taxon>
        <taxon>Glomeraceae</taxon>
        <taxon>Funneliformis</taxon>
    </lineage>
</organism>
<comment type="caution">
    <text evidence="4">The sequence shown here is derived from an EMBL/GenBank/DDBJ whole genome shotgun (WGS) entry which is preliminary data.</text>
</comment>
<dbReference type="AlphaFoldDB" id="A0A9N9E2E0"/>
<dbReference type="EMBL" id="CAJVPQ010004777">
    <property type="protein sequence ID" value="CAG8658119.1"/>
    <property type="molecule type" value="Genomic_DNA"/>
</dbReference>
<keyword evidence="3" id="KW-0732">Signal</keyword>
<proteinExistence type="predicted"/>
<evidence type="ECO:0000256" key="2">
    <source>
        <dbReference type="SAM" id="Phobius"/>
    </source>
</evidence>
<sequence>MARIIKNCITNLIGILLAFALCALLPTNTQATSSLSEKYRECESKFWYKSTLDFKKSQKSKYEPYDKEEMLMKWQKYSNCRCKSALNELKGKENYYVCYQIAQFNKASGEFIGELSVYKTGDEKVDVGLKFSDPKIVDGQWTKDDEGYFHSKTSPKSVGKDGKFSIEKYYISGKIPKNKSLNKITSDEISPSKLNVGNDQQRVFLKKDQEAIIPFSKFVDNGLNFQTGENPDDATDNGKNPKNPDDATDNGKNPKNPDDATDNGKNPKNPDDATDNGKNPKDPDGAVDNGKNPKNPDGATDNGKNPKNPDGTVDGKNPTNGTNDTTNAETNTIPTSSAPESPKAKQEEANELPGMKMTTSIGLIIFGSVAGAGIIVVLYSTYGRRKWREHYRRRQAAFADSSNYSGGRAL</sequence>
<dbReference type="Proteomes" id="UP000789570">
    <property type="component" value="Unassembled WGS sequence"/>
</dbReference>
<keyword evidence="2" id="KW-0812">Transmembrane</keyword>
<keyword evidence="5" id="KW-1185">Reference proteome</keyword>
<feature type="compositionally biased region" description="Polar residues" evidence="1">
    <location>
        <begin position="317"/>
        <end position="339"/>
    </location>
</feature>
<name>A0A9N9E2E0_9GLOM</name>
<feature type="transmembrane region" description="Helical" evidence="2">
    <location>
        <begin position="361"/>
        <end position="382"/>
    </location>
</feature>
<evidence type="ECO:0000256" key="3">
    <source>
        <dbReference type="SAM" id="SignalP"/>
    </source>
</evidence>
<dbReference type="OrthoDB" id="2371654at2759"/>
<accession>A0A9N9E2E0</accession>